<accession>A0AA42BP77</accession>
<dbReference type="PROSITE" id="PS51781">
    <property type="entry name" value="SH3B"/>
    <property type="match status" value="3"/>
</dbReference>
<dbReference type="AlphaFoldDB" id="A0AA42BP77"/>
<feature type="signal peptide" evidence="1">
    <location>
        <begin position="1"/>
        <end position="22"/>
    </location>
</feature>
<dbReference type="SMART" id="SM00287">
    <property type="entry name" value="SH3b"/>
    <property type="match status" value="3"/>
</dbReference>
<proteinExistence type="predicted"/>
<dbReference type="Gene3D" id="2.70.70.10">
    <property type="entry name" value="Glucose Permease (Domain IIA)"/>
    <property type="match status" value="1"/>
</dbReference>
<reference evidence="3" key="1">
    <citation type="submission" date="2022-07" db="EMBL/GenBank/DDBJ databases">
        <authorList>
            <person name="Li W.-J."/>
            <person name="Deng Q.-Q."/>
        </authorList>
    </citation>
    <scope>NUCLEOTIDE SEQUENCE</scope>
    <source>
        <strain evidence="3">SYSU M60031</strain>
    </source>
</reference>
<feature type="domain" description="SH3b" evidence="2">
    <location>
        <begin position="35"/>
        <end position="97"/>
    </location>
</feature>
<dbReference type="InterPro" id="IPR016047">
    <property type="entry name" value="M23ase_b-sheet_dom"/>
</dbReference>
<evidence type="ECO:0000313" key="4">
    <source>
        <dbReference type="Proteomes" id="UP001156102"/>
    </source>
</evidence>
<organism evidence="3 4">
    <name type="scientific">Ectobacillus ponti</name>
    <dbReference type="NCBI Taxonomy" id="2961894"/>
    <lineage>
        <taxon>Bacteria</taxon>
        <taxon>Bacillati</taxon>
        <taxon>Bacillota</taxon>
        <taxon>Bacilli</taxon>
        <taxon>Bacillales</taxon>
        <taxon>Bacillaceae</taxon>
        <taxon>Ectobacillus</taxon>
    </lineage>
</organism>
<feature type="chain" id="PRO_5041434218" evidence="1">
    <location>
        <begin position="23"/>
        <end position="374"/>
    </location>
</feature>
<evidence type="ECO:0000256" key="1">
    <source>
        <dbReference type="SAM" id="SignalP"/>
    </source>
</evidence>
<dbReference type="Pfam" id="PF01551">
    <property type="entry name" value="Peptidase_M23"/>
    <property type="match status" value="1"/>
</dbReference>
<keyword evidence="1" id="KW-0732">Signal</keyword>
<dbReference type="Proteomes" id="UP001156102">
    <property type="component" value="Unassembled WGS sequence"/>
</dbReference>
<dbReference type="FunFam" id="2.70.70.10:FF:000012">
    <property type="entry name" value="Peptidase, M23/M37 family"/>
    <property type="match status" value="1"/>
</dbReference>
<dbReference type="SUPFAM" id="SSF51261">
    <property type="entry name" value="Duplicated hybrid motif"/>
    <property type="match status" value="1"/>
</dbReference>
<gene>
    <name evidence="3" type="ORF">NK662_06185</name>
</gene>
<name>A0AA42BP77_9BACI</name>
<dbReference type="InterPro" id="IPR003646">
    <property type="entry name" value="SH3-like_bac-type"/>
</dbReference>
<dbReference type="Gene3D" id="2.30.30.40">
    <property type="entry name" value="SH3 Domains"/>
    <property type="match status" value="3"/>
</dbReference>
<dbReference type="RefSeq" id="WP_254758047.1">
    <property type="nucleotide sequence ID" value="NZ_JANCLT010000003.1"/>
</dbReference>
<keyword evidence="4" id="KW-1185">Reference proteome</keyword>
<dbReference type="PANTHER" id="PTHR34408">
    <property type="entry name" value="FAMILY PROTEIN, PUTATIVE-RELATED"/>
    <property type="match status" value="1"/>
</dbReference>
<dbReference type="InterPro" id="IPR052354">
    <property type="entry name" value="Cell_Wall_Dynamics_Protein"/>
</dbReference>
<dbReference type="PANTHER" id="PTHR34408:SF1">
    <property type="entry name" value="GLYCOSYL HYDROLASE FAMILY 19 DOMAIN-CONTAINING PROTEIN HI_1415"/>
    <property type="match status" value="1"/>
</dbReference>
<comment type="caution">
    <text evidence="3">The sequence shown here is derived from an EMBL/GenBank/DDBJ whole genome shotgun (WGS) entry which is preliminary data.</text>
</comment>
<dbReference type="Pfam" id="PF08239">
    <property type="entry name" value="SH3_3"/>
    <property type="match status" value="3"/>
</dbReference>
<feature type="domain" description="SH3b" evidence="2">
    <location>
        <begin position="171"/>
        <end position="234"/>
    </location>
</feature>
<evidence type="ECO:0000259" key="2">
    <source>
        <dbReference type="PROSITE" id="PS51781"/>
    </source>
</evidence>
<protein>
    <submittedName>
        <fullName evidence="3">SH3 domain-containing protein</fullName>
    </submittedName>
</protein>
<feature type="domain" description="SH3b" evidence="2">
    <location>
        <begin position="100"/>
        <end position="162"/>
    </location>
</feature>
<sequence>MKPILLAAVSLGAAAVSASVYADSNSTPQQADAASTSGYVTVSALNVRSGPSLQSPVLTTLAQSTMVTIQERTGDWYKISYNNEPAYVKAAYVSDSPATTAPYTVTADALNVRSGPGSSYPVLHVLSNGTHISVQGETDGWYRVFQNGAIGYVKKEFVTNRSNDIAVQALSSSSHYVNCTALRVRSGPGTGYDSIGLLQQGSQVTVTGKTGSWYEIVHNGKRAFVALQYVKPVTASSAPVQTTALLAMPAEGSITSEFGIRWGSMHYGIDIAKAGTVEVKAAAAGTVCKSYYSNSYGNVVFVAHRLNGTLYTTVYAHLKSRSVNVGQQVQQGQLLGYMGNTGDATGQHLHFELHKGEWTSGKTNALNPLLYLPK</sequence>
<dbReference type="CDD" id="cd12797">
    <property type="entry name" value="M23_peptidase"/>
    <property type="match status" value="1"/>
</dbReference>
<evidence type="ECO:0000313" key="3">
    <source>
        <dbReference type="EMBL" id="MCP8968126.1"/>
    </source>
</evidence>
<dbReference type="EMBL" id="JANCLT010000003">
    <property type="protein sequence ID" value="MCP8968126.1"/>
    <property type="molecule type" value="Genomic_DNA"/>
</dbReference>
<dbReference type="InterPro" id="IPR011055">
    <property type="entry name" value="Dup_hybrid_motif"/>
</dbReference>